<dbReference type="Gene3D" id="3.40.50.2000">
    <property type="entry name" value="Glycogen Phosphorylase B"/>
    <property type="match status" value="1"/>
</dbReference>
<dbReference type="PATRIC" id="fig|1236703.3.peg.723"/>
<keyword evidence="2" id="KW-1185">Reference proteome</keyword>
<dbReference type="SUPFAM" id="SSF53756">
    <property type="entry name" value="UDP-Glycosyltransferase/glycogen phosphorylase"/>
    <property type="match status" value="1"/>
</dbReference>
<evidence type="ECO:0000313" key="1">
    <source>
        <dbReference type="EMBL" id="EPE37404.1"/>
    </source>
</evidence>
<dbReference type="Gene3D" id="3.40.50.11010">
    <property type="match status" value="1"/>
</dbReference>
<dbReference type="GO" id="GO:0016740">
    <property type="term" value="F:transferase activity"/>
    <property type="evidence" value="ECO:0007669"/>
    <property type="project" value="UniProtKB-KW"/>
</dbReference>
<name>S3DJS5_9GAMM</name>
<keyword evidence="1" id="KW-0808">Transferase</keyword>
<sequence>MKRDLIVFGEDFNGLPSSTQYLIKNLSHNRKVLWINSIGLRQPKLNLIDIKRSCSKIFCKKQTDSLLKNITVVNLKTIPAPHSILGRKIAKYLMLYQLKPILKQLQLNKPILWCSLPTAVDLCGYLGESKIIYYCGDDFNSLAGVDHNSVIKHEQKMIKKANLIFSASKEILLKFPISKRQLLPHGVEFKLFNTPVPRAIDLPNNGRPTAGFYGSISNWLDYEMLDKVTKNNQNWNFVFIGPQQLKPSLLPTYKNVYYLGKKQHHQLPQYSQHWNVSLLPFKLNPQILSCNPLKLMEYLVVGNPIISTPFPALTPFKHLINIVKNSEEMSRVLLKPLKKTSII</sequence>
<dbReference type="eggNOG" id="COG0438">
    <property type="taxonomic scope" value="Bacteria"/>
</dbReference>
<reference evidence="1 2" key="1">
    <citation type="journal article" date="2014" name="Environ. Microbiol.">
        <title>Genomic signatures of obligate host dependence in the luminous bacterial symbiont of a vertebrate.</title>
        <authorList>
            <person name="Hendry T.A."/>
            <person name="de Wet J.R."/>
            <person name="Dunlap P.V."/>
        </authorList>
    </citation>
    <scope>NUCLEOTIDE SEQUENCE [LARGE SCALE GENOMIC DNA]</scope>
    <source>
        <strain evidence="1 2">Akat1</strain>
    </source>
</reference>
<evidence type="ECO:0000313" key="2">
    <source>
        <dbReference type="Proteomes" id="UP000053688"/>
    </source>
</evidence>
<gene>
    <name evidence="1" type="ORF">O1U_0704</name>
</gene>
<comment type="caution">
    <text evidence="1">The sequence shown here is derived from an EMBL/GenBank/DDBJ whole genome shotgun (WGS) entry which is preliminary data.</text>
</comment>
<dbReference type="Proteomes" id="UP000053688">
    <property type="component" value="Unassembled WGS sequence"/>
</dbReference>
<organism evidence="1 2">
    <name type="scientific">Candidatus Photodesmus katoptron Akat1</name>
    <dbReference type="NCBI Taxonomy" id="1236703"/>
    <lineage>
        <taxon>Bacteria</taxon>
        <taxon>Pseudomonadati</taxon>
        <taxon>Pseudomonadota</taxon>
        <taxon>Gammaproteobacteria</taxon>
        <taxon>Vibrionales</taxon>
        <taxon>Vibrionaceae</taxon>
        <taxon>Candidatus Photodesmus</taxon>
    </lineage>
</organism>
<protein>
    <submittedName>
        <fullName evidence="1">Glycosyltransferase</fullName>
    </submittedName>
</protein>
<dbReference type="AlphaFoldDB" id="S3DJS5"/>
<dbReference type="STRING" id="28176.CF66_0153"/>
<proteinExistence type="predicted"/>
<accession>S3DJS5</accession>
<dbReference type="EMBL" id="AMSD01000002">
    <property type="protein sequence ID" value="EPE37404.1"/>
    <property type="molecule type" value="Genomic_DNA"/>
</dbReference>